<protein>
    <submittedName>
        <fullName evidence="2">Uncharacterized protein</fullName>
    </submittedName>
</protein>
<organism evidence="2 3">
    <name type="scientific">Lactococcus lactis</name>
    <dbReference type="NCBI Taxonomy" id="1358"/>
    <lineage>
        <taxon>Bacteria</taxon>
        <taxon>Bacillati</taxon>
        <taxon>Bacillota</taxon>
        <taxon>Bacilli</taxon>
        <taxon>Lactobacillales</taxon>
        <taxon>Streptococcaceae</taxon>
        <taxon>Lactococcus</taxon>
    </lineage>
</organism>
<evidence type="ECO:0000313" key="3">
    <source>
        <dbReference type="Proteomes" id="UP001250218"/>
    </source>
</evidence>
<feature type="region of interest" description="Disordered" evidence="1">
    <location>
        <begin position="38"/>
        <end position="76"/>
    </location>
</feature>
<proteinExistence type="predicted"/>
<name>A0AAW8UE68_9LACT</name>
<evidence type="ECO:0000256" key="1">
    <source>
        <dbReference type="SAM" id="MobiDB-lite"/>
    </source>
</evidence>
<sequence>MAHNYTTSSFEQNSLLRSGWKYGNVAWKAISPGITISSGQIPSANNTNQMGQGEYRPPMLHPSQGQVLGGWSGEVR</sequence>
<reference evidence="2" key="1">
    <citation type="submission" date="2023-03" db="EMBL/GenBank/DDBJ databases">
        <authorList>
            <person name="Shen W."/>
            <person name="Cai J."/>
        </authorList>
    </citation>
    <scope>NUCLEOTIDE SEQUENCE</scope>
    <source>
        <strain evidence="2">Y37</strain>
    </source>
</reference>
<accession>A0AAW8UE68</accession>
<dbReference type="EMBL" id="JARQDL010000015">
    <property type="protein sequence ID" value="MDT2946962.1"/>
    <property type="molecule type" value="Genomic_DNA"/>
</dbReference>
<feature type="compositionally biased region" description="Gly residues" evidence="1">
    <location>
        <begin position="67"/>
        <end position="76"/>
    </location>
</feature>
<feature type="compositionally biased region" description="Polar residues" evidence="1">
    <location>
        <begin position="38"/>
        <end position="51"/>
    </location>
</feature>
<evidence type="ECO:0000313" key="2">
    <source>
        <dbReference type="EMBL" id="MDT2946962.1"/>
    </source>
</evidence>
<dbReference type="AlphaFoldDB" id="A0AAW8UE68"/>
<gene>
    <name evidence="2" type="ORF">P7I04_13115</name>
</gene>
<comment type="caution">
    <text evidence="2">The sequence shown here is derived from an EMBL/GenBank/DDBJ whole genome shotgun (WGS) entry which is preliminary data.</text>
</comment>
<dbReference type="Proteomes" id="UP001250218">
    <property type="component" value="Unassembled WGS sequence"/>
</dbReference>